<protein>
    <submittedName>
        <fullName evidence="1">Uncharacterized protein</fullName>
    </submittedName>
</protein>
<reference evidence="1" key="1">
    <citation type="journal article" date="2022" name="bioRxiv">
        <title>Sequencing and chromosome-scale assembly of the giantPleurodeles waltlgenome.</title>
        <authorList>
            <person name="Brown T."/>
            <person name="Elewa A."/>
            <person name="Iarovenko S."/>
            <person name="Subramanian E."/>
            <person name="Araus A.J."/>
            <person name="Petzold A."/>
            <person name="Susuki M."/>
            <person name="Suzuki K.-i.T."/>
            <person name="Hayashi T."/>
            <person name="Toyoda A."/>
            <person name="Oliveira C."/>
            <person name="Osipova E."/>
            <person name="Leigh N.D."/>
            <person name="Simon A."/>
            <person name="Yun M.H."/>
        </authorList>
    </citation>
    <scope>NUCLEOTIDE SEQUENCE</scope>
    <source>
        <strain evidence="1">20211129_DDA</strain>
        <tissue evidence="1">Liver</tissue>
    </source>
</reference>
<dbReference type="EMBL" id="JANPWB010000003">
    <property type="protein sequence ID" value="KAJ1204009.1"/>
    <property type="molecule type" value="Genomic_DNA"/>
</dbReference>
<accession>A0AAV7VVE4</accession>
<keyword evidence="2" id="KW-1185">Reference proteome</keyword>
<dbReference type="AlphaFoldDB" id="A0AAV7VVE4"/>
<sequence>MATQPVLPSPVALPADPRAVDATYHILQEITAVGWRLEAMDIKISDLSMTSASIRMDRACFSEKVTDLDQRLTTVEEHVVMVLEHDAELRTL</sequence>
<gene>
    <name evidence="1" type="ORF">NDU88_007790</name>
</gene>
<comment type="caution">
    <text evidence="1">The sequence shown here is derived from an EMBL/GenBank/DDBJ whole genome shotgun (WGS) entry which is preliminary data.</text>
</comment>
<proteinExistence type="predicted"/>
<dbReference type="Proteomes" id="UP001066276">
    <property type="component" value="Chromosome 2_1"/>
</dbReference>
<evidence type="ECO:0000313" key="1">
    <source>
        <dbReference type="EMBL" id="KAJ1204009.1"/>
    </source>
</evidence>
<name>A0AAV7VVE4_PLEWA</name>
<evidence type="ECO:0000313" key="2">
    <source>
        <dbReference type="Proteomes" id="UP001066276"/>
    </source>
</evidence>
<organism evidence="1 2">
    <name type="scientific">Pleurodeles waltl</name>
    <name type="common">Iberian ribbed newt</name>
    <dbReference type="NCBI Taxonomy" id="8319"/>
    <lineage>
        <taxon>Eukaryota</taxon>
        <taxon>Metazoa</taxon>
        <taxon>Chordata</taxon>
        <taxon>Craniata</taxon>
        <taxon>Vertebrata</taxon>
        <taxon>Euteleostomi</taxon>
        <taxon>Amphibia</taxon>
        <taxon>Batrachia</taxon>
        <taxon>Caudata</taxon>
        <taxon>Salamandroidea</taxon>
        <taxon>Salamandridae</taxon>
        <taxon>Pleurodelinae</taxon>
        <taxon>Pleurodeles</taxon>
    </lineage>
</organism>